<evidence type="ECO:0000256" key="1">
    <source>
        <dbReference type="ARBA" id="ARBA00010169"/>
    </source>
</evidence>
<sequence length="107" mass="12257">MSELPQSLVLCTCPDQETARKLADQLVAERLAACVNIVPGLESVYEWQGKVERDAEVLLIIKTREDHYARVEKTIQQHHPYELPEILRVSLDGGLQDYLQWIDNALE</sequence>
<organism evidence="2 3">
    <name type="scientific">Thiohalophilus thiocyanatoxydans</name>
    <dbReference type="NCBI Taxonomy" id="381308"/>
    <lineage>
        <taxon>Bacteria</taxon>
        <taxon>Pseudomonadati</taxon>
        <taxon>Pseudomonadota</taxon>
        <taxon>Gammaproteobacteria</taxon>
        <taxon>Thiohalomonadales</taxon>
        <taxon>Thiohalophilaceae</taxon>
        <taxon>Thiohalophilus</taxon>
    </lineage>
</organism>
<dbReference type="InterPro" id="IPR015867">
    <property type="entry name" value="N-reg_PII/ATP_PRibTrfase_C"/>
</dbReference>
<name>A0A4R8IG94_9GAMM</name>
<comment type="similarity">
    <text evidence="1">Belongs to the CutA family.</text>
</comment>
<dbReference type="OrthoDB" id="37622at2"/>
<evidence type="ECO:0000313" key="3">
    <source>
        <dbReference type="Proteomes" id="UP000294914"/>
    </source>
</evidence>
<dbReference type="RefSeq" id="WP_134084773.1">
    <property type="nucleotide sequence ID" value="NZ_SOQX01000007.1"/>
</dbReference>
<dbReference type="AlphaFoldDB" id="A0A4R8IG94"/>
<dbReference type="GO" id="GO:0010038">
    <property type="term" value="P:response to metal ion"/>
    <property type="evidence" value="ECO:0007669"/>
    <property type="project" value="InterPro"/>
</dbReference>
<dbReference type="SUPFAM" id="SSF54913">
    <property type="entry name" value="GlnB-like"/>
    <property type="match status" value="1"/>
</dbReference>
<keyword evidence="3" id="KW-1185">Reference proteome</keyword>
<accession>A0A4R8IG94</accession>
<evidence type="ECO:0000313" key="2">
    <source>
        <dbReference type="EMBL" id="TDX99585.1"/>
    </source>
</evidence>
<proteinExistence type="inferred from homology"/>
<dbReference type="PANTHER" id="PTHR23419:SF8">
    <property type="entry name" value="FI09726P"/>
    <property type="match status" value="1"/>
</dbReference>
<gene>
    <name evidence="2" type="ORF">EDC23_2369</name>
</gene>
<protein>
    <submittedName>
        <fullName evidence="2">Periplasmic divalent cation tolerance protein</fullName>
    </submittedName>
</protein>
<dbReference type="EMBL" id="SOQX01000007">
    <property type="protein sequence ID" value="TDX99585.1"/>
    <property type="molecule type" value="Genomic_DNA"/>
</dbReference>
<dbReference type="InterPro" id="IPR011322">
    <property type="entry name" value="N-reg_PII-like_a/b"/>
</dbReference>
<dbReference type="InterPro" id="IPR004323">
    <property type="entry name" value="Ion_tolerance_CutA"/>
</dbReference>
<comment type="caution">
    <text evidence="2">The sequence shown here is derived from an EMBL/GenBank/DDBJ whole genome shotgun (WGS) entry which is preliminary data.</text>
</comment>
<dbReference type="PANTHER" id="PTHR23419">
    <property type="entry name" value="DIVALENT CATION TOLERANCE CUTA-RELATED"/>
    <property type="match status" value="1"/>
</dbReference>
<dbReference type="Gene3D" id="3.30.70.120">
    <property type="match status" value="1"/>
</dbReference>
<dbReference type="Proteomes" id="UP000294914">
    <property type="component" value="Unassembled WGS sequence"/>
</dbReference>
<dbReference type="GO" id="GO:0005507">
    <property type="term" value="F:copper ion binding"/>
    <property type="evidence" value="ECO:0007669"/>
    <property type="project" value="TreeGrafter"/>
</dbReference>
<reference evidence="2 3" key="1">
    <citation type="submission" date="2019-03" db="EMBL/GenBank/DDBJ databases">
        <title>Genomic Encyclopedia of Type Strains, Phase IV (KMG-IV): sequencing the most valuable type-strain genomes for metagenomic binning, comparative biology and taxonomic classification.</title>
        <authorList>
            <person name="Goeker M."/>
        </authorList>
    </citation>
    <scope>NUCLEOTIDE SEQUENCE [LARGE SCALE GENOMIC DNA]</scope>
    <source>
        <strain evidence="2 3">DSM 16326</strain>
    </source>
</reference>
<dbReference type="Pfam" id="PF03091">
    <property type="entry name" value="CutA1"/>
    <property type="match status" value="1"/>
</dbReference>